<evidence type="ECO:0000313" key="1">
    <source>
        <dbReference type="EMBL" id="CEK49756.1"/>
    </source>
</evidence>
<dbReference type="AlphaFoldDB" id="A0A0B6Y1P3"/>
<sequence length="49" mass="5954">LVLCHLWACWWCQQQKKTYIAMLALILNLTPNKKVQLPIFNWKRLRSEL</sequence>
<feature type="non-terminal residue" evidence="1">
    <location>
        <position position="1"/>
    </location>
</feature>
<protein>
    <submittedName>
        <fullName evidence="1">Uncharacterized protein</fullName>
    </submittedName>
</protein>
<accession>A0A0B6Y1P3</accession>
<dbReference type="EMBL" id="HACG01002891">
    <property type="protein sequence ID" value="CEK49756.1"/>
    <property type="molecule type" value="Transcribed_RNA"/>
</dbReference>
<reference evidence="1" key="1">
    <citation type="submission" date="2014-12" db="EMBL/GenBank/DDBJ databases">
        <title>Insight into the proteome of Arion vulgaris.</title>
        <authorList>
            <person name="Aradska J."/>
            <person name="Bulat T."/>
            <person name="Smidak R."/>
            <person name="Sarate P."/>
            <person name="Gangsoo J."/>
            <person name="Sialana F."/>
            <person name="Bilban M."/>
            <person name="Lubec G."/>
        </authorList>
    </citation>
    <scope>NUCLEOTIDE SEQUENCE</scope>
    <source>
        <tissue evidence="1">Skin</tissue>
    </source>
</reference>
<organism evidence="1">
    <name type="scientific">Arion vulgaris</name>
    <dbReference type="NCBI Taxonomy" id="1028688"/>
    <lineage>
        <taxon>Eukaryota</taxon>
        <taxon>Metazoa</taxon>
        <taxon>Spiralia</taxon>
        <taxon>Lophotrochozoa</taxon>
        <taxon>Mollusca</taxon>
        <taxon>Gastropoda</taxon>
        <taxon>Heterobranchia</taxon>
        <taxon>Euthyneura</taxon>
        <taxon>Panpulmonata</taxon>
        <taxon>Eupulmonata</taxon>
        <taxon>Stylommatophora</taxon>
        <taxon>Helicina</taxon>
        <taxon>Arionoidea</taxon>
        <taxon>Arionidae</taxon>
        <taxon>Arion</taxon>
    </lineage>
</organism>
<gene>
    <name evidence="1" type="primary">ORF8750</name>
</gene>
<proteinExistence type="predicted"/>
<name>A0A0B6Y1P3_9EUPU</name>